<name>A0A5A7PX76_STRAF</name>
<dbReference type="SUPFAM" id="SSF52540">
    <property type="entry name" value="P-loop containing nucleoside triphosphate hydrolases"/>
    <property type="match status" value="1"/>
</dbReference>
<dbReference type="InterPro" id="IPR027417">
    <property type="entry name" value="P-loop_NTPase"/>
</dbReference>
<dbReference type="AlphaFoldDB" id="A0A5A7PX76"/>
<keyword evidence="2" id="KW-1185">Reference proteome</keyword>
<proteinExistence type="predicted"/>
<comment type="caution">
    <text evidence="1">The sequence shown here is derived from an EMBL/GenBank/DDBJ whole genome shotgun (WGS) entry which is preliminary data.</text>
</comment>
<protein>
    <submittedName>
        <fullName evidence="1">Myosin</fullName>
    </submittedName>
</protein>
<evidence type="ECO:0000313" key="2">
    <source>
        <dbReference type="Proteomes" id="UP000325081"/>
    </source>
</evidence>
<dbReference type="Proteomes" id="UP000325081">
    <property type="component" value="Unassembled WGS sequence"/>
</dbReference>
<feature type="non-terminal residue" evidence="1">
    <location>
        <position position="116"/>
    </location>
</feature>
<reference evidence="2" key="1">
    <citation type="journal article" date="2019" name="Curr. Biol.">
        <title>Genome Sequence of Striga asiatica Provides Insight into the Evolution of Plant Parasitism.</title>
        <authorList>
            <person name="Yoshida S."/>
            <person name="Kim S."/>
            <person name="Wafula E.K."/>
            <person name="Tanskanen J."/>
            <person name="Kim Y.M."/>
            <person name="Honaas L."/>
            <person name="Yang Z."/>
            <person name="Spallek T."/>
            <person name="Conn C.E."/>
            <person name="Ichihashi Y."/>
            <person name="Cheong K."/>
            <person name="Cui S."/>
            <person name="Der J.P."/>
            <person name="Gundlach H."/>
            <person name="Jiao Y."/>
            <person name="Hori C."/>
            <person name="Ishida J.K."/>
            <person name="Kasahara H."/>
            <person name="Kiba T."/>
            <person name="Kim M.S."/>
            <person name="Koo N."/>
            <person name="Laohavisit A."/>
            <person name="Lee Y.H."/>
            <person name="Lumba S."/>
            <person name="McCourt P."/>
            <person name="Mortimer J.C."/>
            <person name="Mutuku J.M."/>
            <person name="Nomura T."/>
            <person name="Sasaki-Sekimoto Y."/>
            <person name="Seto Y."/>
            <person name="Wang Y."/>
            <person name="Wakatake T."/>
            <person name="Sakakibara H."/>
            <person name="Demura T."/>
            <person name="Yamaguchi S."/>
            <person name="Yoneyama K."/>
            <person name="Manabe R.I."/>
            <person name="Nelson D.C."/>
            <person name="Schulman A.H."/>
            <person name="Timko M.P."/>
            <person name="dePamphilis C.W."/>
            <person name="Choi D."/>
            <person name="Shirasu K."/>
        </authorList>
    </citation>
    <scope>NUCLEOTIDE SEQUENCE [LARGE SCALE GENOMIC DNA]</scope>
    <source>
        <strain evidence="2">cv. UVA1</strain>
    </source>
</reference>
<evidence type="ECO:0000313" key="1">
    <source>
        <dbReference type="EMBL" id="GER37241.1"/>
    </source>
</evidence>
<gene>
    <name evidence="1" type="ORF">STAS_13641</name>
</gene>
<accession>A0A5A7PX76</accession>
<dbReference type="EMBL" id="BKCP01005306">
    <property type="protein sequence ID" value="GER37241.1"/>
    <property type="molecule type" value="Genomic_DNA"/>
</dbReference>
<sequence length="116" mass="12961">MLQSFSFFLVSTSLVEHFACSNNFKLSWKPSICLMCEANSLNKPHRFEIPSILQSGVLEAVRVSLAGYPTRKTYHEFVDSFGIIALDILDTRISNVLVIRFTSCRGFGFCSKANSG</sequence>
<organism evidence="1 2">
    <name type="scientific">Striga asiatica</name>
    <name type="common">Asiatic witchweed</name>
    <name type="synonym">Buchnera asiatica</name>
    <dbReference type="NCBI Taxonomy" id="4170"/>
    <lineage>
        <taxon>Eukaryota</taxon>
        <taxon>Viridiplantae</taxon>
        <taxon>Streptophyta</taxon>
        <taxon>Embryophyta</taxon>
        <taxon>Tracheophyta</taxon>
        <taxon>Spermatophyta</taxon>
        <taxon>Magnoliopsida</taxon>
        <taxon>eudicotyledons</taxon>
        <taxon>Gunneridae</taxon>
        <taxon>Pentapetalae</taxon>
        <taxon>asterids</taxon>
        <taxon>lamiids</taxon>
        <taxon>Lamiales</taxon>
        <taxon>Orobanchaceae</taxon>
        <taxon>Buchnereae</taxon>
        <taxon>Striga</taxon>
    </lineage>
</organism>
<dbReference type="OrthoDB" id="6108017at2759"/>